<protein>
    <recommendedName>
        <fullName evidence="10">Protein SERAC1</fullName>
    </recommendedName>
</protein>
<dbReference type="Gene3D" id="3.40.50.1820">
    <property type="entry name" value="alpha/beta hydrolase"/>
    <property type="match status" value="1"/>
</dbReference>
<dbReference type="GO" id="GO:0005783">
    <property type="term" value="C:endoplasmic reticulum"/>
    <property type="evidence" value="ECO:0007669"/>
    <property type="project" value="UniProtKB-SubCell"/>
</dbReference>
<dbReference type="PANTHER" id="PTHR48182:SF2">
    <property type="entry name" value="PROTEIN SERAC1"/>
    <property type="match status" value="1"/>
</dbReference>
<gene>
    <name evidence="8" type="ORF">M5D96_000672</name>
</gene>
<organism evidence="8 9">
    <name type="scientific">Drosophila gunungcola</name>
    <name type="common">fruit fly</name>
    <dbReference type="NCBI Taxonomy" id="103775"/>
    <lineage>
        <taxon>Eukaryota</taxon>
        <taxon>Metazoa</taxon>
        <taxon>Ecdysozoa</taxon>
        <taxon>Arthropoda</taxon>
        <taxon>Hexapoda</taxon>
        <taxon>Insecta</taxon>
        <taxon>Pterygota</taxon>
        <taxon>Neoptera</taxon>
        <taxon>Endopterygota</taxon>
        <taxon>Diptera</taxon>
        <taxon>Brachycera</taxon>
        <taxon>Muscomorpha</taxon>
        <taxon>Ephydroidea</taxon>
        <taxon>Drosophilidae</taxon>
        <taxon>Drosophila</taxon>
        <taxon>Sophophora</taxon>
    </lineage>
</organism>
<dbReference type="Proteomes" id="UP001059596">
    <property type="component" value="Chromosome 3R"/>
</dbReference>
<dbReference type="AlphaFoldDB" id="A0A9P9YX73"/>
<evidence type="ECO:0000256" key="7">
    <source>
        <dbReference type="SAM" id="MobiDB-lite"/>
    </source>
</evidence>
<feature type="region of interest" description="Disordered" evidence="7">
    <location>
        <begin position="440"/>
        <end position="478"/>
    </location>
</feature>
<dbReference type="SUPFAM" id="SSF53474">
    <property type="entry name" value="alpha/beta-Hydrolases"/>
    <property type="match status" value="1"/>
</dbReference>
<evidence type="ECO:0000256" key="1">
    <source>
        <dbReference type="ARBA" id="ARBA00004173"/>
    </source>
</evidence>
<keyword evidence="6" id="KW-0472">Membrane</keyword>
<feature type="compositionally biased region" description="Acidic residues" evidence="7">
    <location>
        <begin position="114"/>
        <end position="126"/>
    </location>
</feature>
<evidence type="ECO:0000256" key="2">
    <source>
        <dbReference type="ARBA" id="ARBA00004240"/>
    </source>
</evidence>
<evidence type="ECO:0000256" key="4">
    <source>
        <dbReference type="ARBA" id="ARBA00022824"/>
    </source>
</evidence>
<proteinExistence type="predicted"/>
<dbReference type="InterPro" id="IPR052374">
    <property type="entry name" value="SERAC1"/>
</dbReference>
<dbReference type="OrthoDB" id="5086500at2759"/>
<evidence type="ECO:0008006" key="10">
    <source>
        <dbReference type="Google" id="ProtNLM"/>
    </source>
</evidence>
<evidence type="ECO:0000313" key="8">
    <source>
        <dbReference type="EMBL" id="KAI8044503.1"/>
    </source>
</evidence>
<comment type="subcellular location">
    <subcellularLocation>
        <location evidence="2">Endoplasmic reticulum</location>
    </subcellularLocation>
    <subcellularLocation>
        <location evidence="3">Membrane</location>
    </subcellularLocation>
    <subcellularLocation>
        <location evidence="1">Mitochondrion</location>
    </subcellularLocation>
</comment>
<dbReference type="GO" id="GO:0005739">
    <property type="term" value="C:mitochondrion"/>
    <property type="evidence" value="ECO:0007669"/>
    <property type="project" value="UniProtKB-SubCell"/>
</dbReference>
<dbReference type="InterPro" id="IPR029058">
    <property type="entry name" value="AB_hydrolase_fold"/>
</dbReference>
<dbReference type="PANTHER" id="PTHR48182">
    <property type="entry name" value="PROTEIN SERAC1"/>
    <property type="match status" value="1"/>
</dbReference>
<feature type="compositionally biased region" description="Polar residues" evidence="7">
    <location>
        <begin position="44"/>
        <end position="55"/>
    </location>
</feature>
<evidence type="ECO:0000256" key="6">
    <source>
        <dbReference type="ARBA" id="ARBA00023136"/>
    </source>
</evidence>
<sequence length="700" mass="77902">MQQERNTRAGSWEMFVSGSEPAQQTYACNGNLSADDDVTEIKNLKNNNQSRNRSPSFEGGGEEGGSPLQEIDEHYVCDIAMMRIGGEEGLPVTHNAPADDSPALANNESTNNENEVEIDRQEEEQAVSDLVRSSSAGALMESDSKNGGSMRVVFGILVRLVLPLANGVARGIKGIRDVRVLRVLQNLASSRQALTNLVAFAANTISLNLSSVQVSNRMGPLLKLLKMRKSQDGLESLPDTLSAPSTPCTPCPTSNPMQGPPIYSVRSDAPSCCTINVLAEPPPGQPIRADIVLIHGLHGSLVNTWKQGLWQNDRQPVEFERPPRPPVRPPKRPRHSRSAAIHPAPREKRAKFASLNRCVDTPDDAPVRQRTRLQQSVSIQPEDFQFNASDSDDSDYAYVCGEPEDIQICEGIEYSFPTFRLRMQDNNQLLQAELESMLQANGNGEGGTIGRDRRPRPTSPATPRKSSRKNKPSPNDPNYSKCWPGDWLPLDCPGVRVIALNYTTDQYLWRPLWKRKEPRSSLIQRSREMAELLIQHRVGHGHPIIYVGHSKGGLFIKQLMVDAWESGRPAMTPLWRSARGCFFYSVPHRGSHLASIKAPLLSRSVELLEIEKNNKYLLDLHRRFAGLYHLGHLKIEVFSFVETALTLMSVLYLRIVGVDSADPGIGDVCGIRLDHREICKPRGRDCILYKELVKMIEKVC</sequence>
<evidence type="ECO:0000256" key="3">
    <source>
        <dbReference type="ARBA" id="ARBA00004370"/>
    </source>
</evidence>
<keyword evidence="4" id="KW-0256">Endoplasmic reticulum</keyword>
<comment type="caution">
    <text evidence="8">The sequence shown here is derived from an EMBL/GenBank/DDBJ whole genome shotgun (WGS) entry which is preliminary data.</text>
</comment>
<keyword evidence="5" id="KW-0496">Mitochondrion</keyword>
<feature type="region of interest" description="Disordered" evidence="7">
    <location>
        <begin position="314"/>
        <end position="344"/>
    </location>
</feature>
<name>A0A9P9YX73_9MUSC</name>
<evidence type="ECO:0000256" key="5">
    <source>
        <dbReference type="ARBA" id="ARBA00023128"/>
    </source>
</evidence>
<dbReference type="GO" id="GO:0016020">
    <property type="term" value="C:membrane"/>
    <property type="evidence" value="ECO:0007669"/>
    <property type="project" value="UniProtKB-SubCell"/>
</dbReference>
<feature type="region of interest" description="Disordered" evidence="7">
    <location>
        <begin position="38"/>
        <end position="68"/>
    </location>
</feature>
<reference evidence="8" key="1">
    <citation type="journal article" date="2023" name="Genome Biol. Evol.">
        <title>Long-read-based Genome Assembly of Drosophila gunungcola Reveals Fewer Chemosensory Genes in Flower-breeding Species.</title>
        <authorList>
            <person name="Negi A."/>
            <person name="Liao B.Y."/>
            <person name="Yeh S.D."/>
        </authorList>
    </citation>
    <scope>NUCLEOTIDE SEQUENCE</scope>
    <source>
        <strain evidence="8">Sukarami</strain>
    </source>
</reference>
<evidence type="ECO:0000313" key="9">
    <source>
        <dbReference type="Proteomes" id="UP001059596"/>
    </source>
</evidence>
<dbReference type="FunFam" id="3.40.50.1820:FF:000569">
    <property type="entry name" value="Blast:Protein SERAC1"/>
    <property type="match status" value="1"/>
</dbReference>
<accession>A0A9P9YX73</accession>
<dbReference type="EMBL" id="JAMKOV010000001">
    <property type="protein sequence ID" value="KAI8044503.1"/>
    <property type="molecule type" value="Genomic_DNA"/>
</dbReference>
<keyword evidence="9" id="KW-1185">Reference proteome</keyword>
<feature type="region of interest" description="Disordered" evidence="7">
    <location>
        <begin position="90"/>
        <end position="132"/>
    </location>
</feature>